<keyword evidence="2" id="KW-0862">Zinc</keyword>
<dbReference type="VEuPathDB" id="FungiDB:BON22_1798"/>
<evidence type="ECO:0000256" key="1">
    <source>
        <dbReference type="ARBA" id="ARBA00022723"/>
    </source>
</evidence>
<keyword evidence="8" id="KW-1185">Reference proteome</keyword>
<feature type="compositionally biased region" description="Polar residues" evidence="5">
    <location>
        <begin position="710"/>
        <end position="731"/>
    </location>
</feature>
<dbReference type="InterPro" id="IPR052693">
    <property type="entry name" value="Yeast_MDR_Regulatory"/>
</dbReference>
<dbReference type="SMART" id="SM00906">
    <property type="entry name" value="Fungal_trans"/>
    <property type="match status" value="1"/>
</dbReference>
<dbReference type="SUPFAM" id="SSF57701">
    <property type="entry name" value="Zn2/Cys6 DNA-binding domain"/>
    <property type="match status" value="1"/>
</dbReference>
<evidence type="ECO:0000313" key="8">
    <source>
        <dbReference type="Proteomes" id="UP000189513"/>
    </source>
</evidence>
<evidence type="ECO:0000256" key="3">
    <source>
        <dbReference type="ARBA" id="ARBA00023242"/>
    </source>
</evidence>
<reference evidence="8" key="1">
    <citation type="journal article" date="2017" name="Genome Announc.">
        <title>Genome sequences of Cyberlindnera fabianii 65, Pichia kudriavzevii 129, and Saccharomyces cerevisiae 131 isolated from fermented masau fruits in Zimbabwe.</title>
        <authorList>
            <person name="van Rijswijck I.M.H."/>
            <person name="Derks M.F.L."/>
            <person name="Abee T."/>
            <person name="de Ridder D."/>
            <person name="Smid E.J."/>
        </authorList>
    </citation>
    <scope>NUCLEOTIDE SEQUENCE [LARGE SCALE GENOMIC DNA]</scope>
    <source>
        <strain evidence="8">65</strain>
    </source>
</reference>
<dbReference type="GO" id="GO:0008270">
    <property type="term" value="F:zinc ion binding"/>
    <property type="evidence" value="ECO:0007669"/>
    <property type="project" value="InterPro"/>
</dbReference>
<keyword evidence="4" id="KW-0175">Coiled coil</keyword>
<feature type="domain" description="Zn(2)-C6 fungal-type" evidence="6">
    <location>
        <begin position="36"/>
        <end position="68"/>
    </location>
</feature>
<dbReference type="SMART" id="SM00066">
    <property type="entry name" value="GAL4"/>
    <property type="match status" value="1"/>
</dbReference>
<evidence type="ECO:0000259" key="6">
    <source>
        <dbReference type="PROSITE" id="PS50048"/>
    </source>
</evidence>
<keyword evidence="3" id="KW-0539">Nucleus</keyword>
<feature type="region of interest" description="Disordered" evidence="5">
    <location>
        <begin position="702"/>
        <end position="731"/>
    </location>
</feature>
<proteinExistence type="predicted"/>
<dbReference type="PANTHER" id="PTHR31405:SF8">
    <property type="entry name" value="TRANSCRIPTION FACTOR PDR8-RELATED"/>
    <property type="match status" value="1"/>
</dbReference>
<dbReference type="GO" id="GO:0003677">
    <property type="term" value="F:DNA binding"/>
    <property type="evidence" value="ECO:0007669"/>
    <property type="project" value="InterPro"/>
</dbReference>
<name>A0A1V2LAH5_CYBFA</name>
<dbReference type="AlphaFoldDB" id="A0A1V2LAH5"/>
<dbReference type="PROSITE" id="PS50048">
    <property type="entry name" value="ZN2_CY6_FUNGAL_2"/>
    <property type="match status" value="1"/>
</dbReference>
<sequence length="839" mass="96326">MGMNPQDSPQIRAFDSTNLQEIRPGSLTKRKRVSRTCTNCKVRKIKCDRGVPCSQCKKYNVPDHLCIYVPTVKSATETEDAMLLLIKENEQLKKQLETMKLKLSDGRDPDQIFLTPPTTTPKFKTRYLKRWNTINIKTDRTVFFGTTSWRTILEKRTKHQNLTEKLLRQILKCRRDWRTKMNMMSISPEDYSDADTPFPQELLRNLGNYLPEYDIVKEYIDLYISSFWEYSLPVVDTAVLIHDFQTLFSRDATTGKCSVRVKNKWIDYAKIALVVMVFKAVLLMLNRSLQNGFYDEKDKLGVFVQRLLQFAKCDIKATLPALQTLILMYHMKKINPLDGDGGDSSKGSQLFKRAVNMAVAMGLHQDIDKIYKSQTASERGLMKEIWCTLYVYDSRLSFDTGLPLTVDDDYIYHSKFPEYPTLAIRLARYQRSLVKLFSKPNPPEPSMLYAMIYSIEKNEGPSLLKLSEVINDLKKTDDIVEAYPTLMDIKTKLNFIFTLQVMWESLADGLDMDDPQKLVSYTASTKYSVLCLTHFIELLYIFNKLCCAAAKANQPKKLYRLIDIITSFIGMSNVFFIRAYVSLFSNDLNDSTFSQNTKLPTSIDLKKVFRLEVQSLENVDPTNDSSLIVQFLRTPAFAQGLMALVCKHLIQLQNQSHAPIFNFSYCLYGMVSCYKFFYDSCAEPSKEKSSQRKQIRTLMRYTGEEDEQTDAQVSTPLLKQTQPSQSSMRNSLQLQVPRVNNIANLMSRDANQPQSRAPTPSSYTVGPPTPQHTFSSGDISDGLPSTTINDTSELDFDFFEFNDETVNRMFDNLMNDDQMMLNFDNLQSFCWMTGISGAT</sequence>
<feature type="compositionally biased region" description="Polar residues" evidence="5">
    <location>
        <begin position="771"/>
        <end position="782"/>
    </location>
</feature>
<dbReference type="Pfam" id="PF04082">
    <property type="entry name" value="Fungal_trans"/>
    <property type="match status" value="1"/>
</dbReference>
<gene>
    <name evidence="7" type="ORF">BON22_1798</name>
</gene>
<protein>
    <submittedName>
        <fullName evidence="7">Zinc finger transcription factor YRM1</fullName>
    </submittedName>
</protein>
<dbReference type="Gene3D" id="4.10.240.10">
    <property type="entry name" value="Zn(2)-C6 fungal-type DNA-binding domain"/>
    <property type="match status" value="1"/>
</dbReference>
<feature type="compositionally biased region" description="Polar residues" evidence="5">
    <location>
        <begin position="749"/>
        <end position="764"/>
    </location>
</feature>
<feature type="coiled-coil region" evidence="4">
    <location>
        <begin position="75"/>
        <end position="102"/>
    </location>
</feature>
<dbReference type="GO" id="GO:0006351">
    <property type="term" value="P:DNA-templated transcription"/>
    <property type="evidence" value="ECO:0007669"/>
    <property type="project" value="InterPro"/>
</dbReference>
<dbReference type="EMBL" id="MPUK01000003">
    <property type="protein sequence ID" value="ONH68316.1"/>
    <property type="molecule type" value="Genomic_DNA"/>
</dbReference>
<organism evidence="7 8">
    <name type="scientific">Cyberlindnera fabianii</name>
    <name type="common">Yeast</name>
    <name type="synonym">Hansenula fabianii</name>
    <dbReference type="NCBI Taxonomy" id="36022"/>
    <lineage>
        <taxon>Eukaryota</taxon>
        <taxon>Fungi</taxon>
        <taxon>Dikarya</taxon>
        <taxon>Ascomycota</taxon>
        <taxon>Saccharomycotina</taxon>
        <taxon>Saccharomycetes</taxon>
        <taxon>Phaffomycetales</taxon>
        <taxon>Phaffomycetaceae</taxon>
        <taxon>Cyberlindnera</taxon>
    </lineage>
</organism>
<evidence type="ECO:0000256" key="5">
    <source>
        <dbReference type="SAM" id="MobiDB-lite"/>
    </source>
</evidence>
<dbReference type="GO" id="GO:0000981">
    <property type="term" value="F:DNA-binding transcription factor activity, RNA polymerase II-specific"/>
    <property type="evidence" value="ECO:0007669"/>
    <property type="project" value="InterPro"/>
</dbReference>
<feature type="region of interest" description="Disordered" evidence="5">
    <location>
        <begin position="749"/>
        <end position="782"/>
    </location>
</feature>
<evidence type="ECO:0000313" key="7">
    <source>
        <dbReference type="EMBL" id="ONH68316.1"/>
    </source>
</evidence>
<dbReference type="STRING" id="36022.A0A1V2LAH5"/>
<evidence type="ECO:0000256" key="2">
    <source>
        <dbReference type="ARBA" id="ARBA00022833"/>
    </source>
</evidence>
<dbReference type="InterPro" id="IPR007219">
    <property type="entry name" value="XnlR_reg_dom"/>
</dbReference>
<accession>A0A1V2LAH5</accession>
<comment type="caution">
    <text evidence="7">The sequence shown here is derived from an EMBL/GenBank/DDBJ whole genome shotgun (WGS) entry which is preliminary data.</text>
</comment>
<dbReference type="CDD" id="cd12148">
    <property type="entry name" value="fungal_TF_MHR"/>
    <property type="match status" value="1"/>
</dbReference>
<dbReference type="Proteomes" id="UP000189513">
    <property type="component" value="Unassembled WGS sequence"/>
</dbReference>
<keyword evidence="1" id="KW-0479">Metal-binding</keyword>
<dbReference type="CDD" id="cd00067">
    <property type="entry name" value="GAL4"/>
    <property type="match status" value="1"/>
</dbReference>
<dbReference type="InterPro" id="IPR001138">
    <property type="entry name" value="Zn2Cys6_DnaBD"/>
</dbReference>
<dbReference type="OMA" id="YLENLWH"/>
<dbReference type="Pfam" id="PF00172">
    <property type="entry name" value="Zn_clus"/>
    <property type="match status" value="1"/>
</dbReference>
<dbReference type="PANTHER" id="PTHR31405">
    <property type="entry name" value="TRANSCRIPTION FACTOR PDR8-RELATED"/>
    <property type="match status" value="1"/>
</dbReference>
<evidence type="ECO:0000256" key="4">
    <source>
        <dbReference type="SAM" id="Coils"/>
    </source>
</evidence>
<dbReference type="InterPro" id="IPR036864">
    <property type="entry name" value="Zn2-C6_fun-type_DNA-bd_sf"/>
</dbReference>